<sequence length="105" mass="10573">MSRRVNRNRRTGRAPSGGVLPWMLSLPARLHLRWLVILVVLVAAMGAYARVLVTAPPMPPSKAPVVGSSAGAGSGSGSGSVTGTVTGTGTAARPSTSPTPTSRVG</sequence>
<feature type="region of interest" description="Disordered" evidence="1">
    <location>
        <begin position="56"/>
        <end position="105"/>
    </location>
</feature>
<dbReference type="EMBL" id="JBHEZZ010000003">
    <property type="protein sequence ID" value="MFC1401078.1"/>
    <property type="molecule type" value="Genomic_DNA"/>
</dbReference>
<evidence type="ECO:0000313" key="4">
    <source>
        <dbReference type="Proteomes" id="UP001592528"/>
    </source>
</evidence>
<accession>A0ABV6UI08</accession>
<keyword evidence="2" id="KW-0472">Membrane</keyword>
<evidence type="ECO:0000256" key="2">
    <source>
        <dbReference type="SAM" id="Phobius"/>
    </source>
</evidence>
<proteinExistence type="predicted"/>
<dbReference type="RefSeq" id="WP_030251953.1">
    <property type="nucleotide sequence ID" value="NZ_JBHEZZ010000003.1"/>
</dbReference>
<name>A0ABV6UI08_9ACTN</name>
<evidence type="ECO:0000256" key="1">
    <source>
        <dbReference type="SAM" id="MobiDB-lite"/>
    </source>
</evidence>
<organism evidence="3 4">
    <name type="scientific">Streptacidiphilus cavernicola</name>
    <dbReference type="NCBI Taxonomy" id="3342716"/>
    <lineage>
        <taxon>Bacteria</taxon>
        <taxon>Bacillati</taxon>
        <taxon>Actinomycetota</taxon>
        <taxon>Actinomycetes</taxon>
        <taxon>Kitasatosporales</taxon>
        <taxon>Streptomycetaceae</taxon>
        <taxon>Streptacidiphilus</taxon>
    </lineage>
</organism>
<keyword evidence="2" id="KW-0812">Transmembrane</keyword>
<evidence type="ECO:0000313" key="3">
    <source>
        <dbReference type="EMBL" id="MFC1401078.1"/>
    </source>
</evidence>
<feature type="compositionally biased region" description="Gly residues" evidence="1">
    <location>
        <begin position="70"/>
        <end position="80"/>
    </location>
</feature>
<reference evidence="3 4" key="1">
    <citation type="submission" date="2024-09" db="EMBL/GenBank/DDBJ databases">
        <authorList>
            <person name="Lee S.D."/>
        </authorList>
    </citation>
    <scope>NUCLEOTIDE SEQUENCE [LARGE SCALE GENOMIC DNA]</scope>
    <source>
        <strain evidence="3 4">N1-5</strain>
    </source>
</reference>
<dbReference type="Proteomes" id="UP001592528">
    <property type="component" value="Unassembled WGS sequence"/>
</dbReference>
<protein>
    <submittedName>
        <fullName evidence="3">Uncharacterized protein</fullName>
    </submittedName>
</protein>
<keyword evidence="4" id="KW-1185">Reference proteome</keyword>
<feature type="compositionally biased region" description="Low complexity" evidence="1">
    <location>
        <begin position="81"/>
        <end position="105"/>
    </location>
</feature>
<feature type="transmembrane region" description="Helical" evidence="2">
    <location>
        <begin position="32"/>
        <end position="53"/>
    </location>
</feature>
<comment type="caution">
    <text evidence="3">The sequence shown here is derived from an EMBL/GenBank/DDBJ whole genome shotgun (WGS) entry which is preliminary data.</text>
</comment>
<keyword evidence="2" id="KW-1133">Transmembrane helix</keyword>
<gene>
    <name evidence="3" type="ORF">ACEZDJ_07240</name>
</gene>